<dbReference type="EMBL" id="CABIJS010000013">
    <property type="protein sequence ID" value="VUZ39362.1"/>
    <property type="molecule type" value="Genomic_DNA"/>
</dbReference>
<evidence type="ECO:0000313" key="2">
    <source>
        <dbReference type="Proteomes" id="UP000321570"/>
    </source>
</evidence>
<dbReference type="Proteomes" id="UP000321570">
    <property type="component" value="Unassembled WGS sequence"/>
</dbReference>
<feature type="non-terminal residue" evidence="1">
    <location>
        <position position="62"/>
    </location>
</feature>
<accession>A0A564XWF2</accession>
<evidence type="ECO:0000313" key="1">
    <source>
        <dbReference type="EMBL" id="VUZ39362.1"/>
    </source>
</evidence>
<dbReference type="AlphaFoldDB" id="A0A564XWF2"/>
<sequence length="62" mass="7648">MMDENCEKSMRDILPNIFNYLKEQQYVRNVLHQDLGHKSHASKLKHPEERECLWFFSNQRHF</sequence>
<name>A0A564XWF2_HYMDI</name>
<organism evidence="1 2">
    <name type="scientific">Hymenolepis diminuta</name>
    <name type="common">Rat tapeworm</name>
    <dbReference type="NCBI Taxonomy" id="6216"/>
    <lineage>
        <taxon>Eukaryota</taxon>
        <taxon>Metazoa</taxon>
        <taxon>Spiralia</taxon>
        <taxon>Lophotrochozoa</taxon>
        <taxon>Platyhelminthes</taxon>
        <taxon>Cestoda</taxon>
        <taxon>Eucestoda</taxon>
        <taxon>Cyclophyllidea</taxon>
        <taxon>Hymenolepididae</taxon>
        <taxon>Hymenolepis</taxon>
    </lineage>
</organism>
<keyword evidence="2" id="KW-1185">Reference proteome</keyword>
<proteinExistence type="predicted"/>
<gene>
    <name evidence="1" type="ORF">WMSIL1_LOCUS663</name>
</gene>
<reference evidence="1 2" key="1">
    <citation type="submission" date="2019-07" db="EMBL/GenBank/DDBJ databases">
        <authorList>
            <person name="Jastrzebski P J."/>
            <person name="Paukszto L."/>
            <person name="Jastrzebski P J."/>
        </authorList>
    </citation>
    <scope>NUCLEOTIDE SEQUENCE [LARGE SCALE GENOMIC DNA]</scope>
    <source>
        <strain evidence="1 2">WMS-il1</strain>
    </source>
</reference>
<protein>
    <submittedName>
        <fullName evidence="1">Uncharacterized protein</fullName>
    </submittedName>
</protein>